<sequence>MIGRYWVPLPKIWRSWEKENRSTPQRYLTFQDCIAKGLHNLRELIFVLHDWSNGGTFAPSEIDPGPLEQSRLEVVSMFEEARLENPNIKIPEIIIIRHDDPRAPTEFHVTPEEADDCRKKWAGIQPYLILQ</sequence>
<proteinExistence type="predicted"/>
<dbReference type="Proteomes" id="UP000016922">
    <property type="component" value="Unassembled WGS sequence"/>
</dbReference>
<dbReference type="GeneID" id="19467552"/>
<keyword evidence="2" id="KW-1185">Reference proteome</keyword>
<reference evidence="1 2" key="1">
    <citation type="journal article" date="2013" name="BMC Genomics">
        <title>Genomics-driven discovery of the pneumocandin biosynthetic gene cluster in the fungus Glarea lozoyensis.</title>
        <authorList>
            <person name="Chen L."/>
            <person name="Yue Q."/>
            <person name="Zhang X."/>
            <person name="Xiang M."/>
            <person name="Wang C."/>
            <person name="Li S."/>
            <person name="Che Y."/>
            <person name="Ortiz-Lopez F.J."/>
            <person name="Bills G.F."/>
            <person name="Liu X."/>
            <person name="An Z."/>
        </authorList>
    </citation>
    <scope>NUCLEOTIDE SEQUENCE [LARGE SCALE GENOMIC DNA]</scope>
    <source>
        <strain evidence="2">ATCC 20868 / MF5171</strain>
    </source>
</reference>
<gene>
    <name evidence="1" type="ORF">GLAREA_08504</name>
</gene>
<dbReference type="HOGENOM" id="CLU_1927827_0_0_1"/>
<dbReference type="KEGG" id="glz:GLAREA_08504"/>
<dbReference type="RefSeq" id="XP_008088739.1">
    <property type="nucleotide sequence ID" value="XM_008090548.1"/>
</dbReference>
<protein>
    <submittedName>
        <fullName evidence="1">Uncharacterized protein</fullName>
    </submittedName>
</protein>
<organism evidence="1 2">
    <name type="scientific">Glarea lozoyensis (strain ATCC 20868 / MF5171)</name>
    <dbReference type="NCBI Taxonomy" id="1116229"/>
    <lineage>
        <taxon>Eukaryota</taxon>
        <taxon>Fungi</taxon>
        <taxon>Dikarya</taxon>
        <taxon>Ascomycota</taxon>
        <taxon>Pezizomycotina</taxon>
        <taxon>Leotiomycetes</taxon>
        <taxon>Helotiales</taxon>
        <taxon>Helotiaceae</taxon>
        <taxon>Glarea</taxon>
    </lineage>
</organism>
<evidence type="ECO:0000313" key="2">
    <source>
        <dbReference type="Proteomes" id="UP000016922"/>
    </source>
</evidence>
<dbReference type="AlphaFoldDB" id="S3CXT8"/>
<evidence type="ECO:0000313" key="1">
    <source>
        <dbReference type="EMBL" id="EPE24651.1"/>
    </source>
</evidence>
<accession>S3CXT8</accession>
<dbReference type="EMBL" id="KE145373">
    <property type="protein sequence ID" value="EPE24651.1"/>
    <property type="molecule type" value="Genomic_DNA"/>
</dbReference>
<name>S3CXT8_GLAL2</name>